<protein>
    <recommendedName>
        <fullName evidence="4">DUF3298 domain-containing protein</fullName>
    </recommendedName>
</protein>
<accession>A0ABT0UL18</accession>
<feature type="compositionally biased region" description="Basic and acidic residues" evidence="1">
    <location>
        <begin position="19"/>
        <end position="34"/>
    </location>
</feature>
<evidence type="ECO:0008006" key="4">
    <source>
        <dbReference type="Google" id="ProtNLM"/>
    </source>
</evidence>
<dbReference type="EMBL" id="JAMQAW010000010">
    <property type="protein sequence ID" value="MCM2389160.1"/>
    <property type="molecule type" value="Genomic_DNA"/>
</dbReference>
<evidence type="ECO:0000256" key="1">
    <source>
        <dbReference type="SAM" id="MobiDB-lite"/>
    </source>
</evidence>
<sequence>MISEPELFDGDQPFTDTRAIPEQRSETLTPREPRPSGGAGSRPWLWAIGGAVAASAIWAGGLYVYDAPKPEPDAGDWRVSRNLCVDAQLKALTMELGAATSPSPHTRVHQDQHRAGCFLSFPGGGAESRFPATATVGYTLHKRIDPGPEFEAGLMPQLGPDEPSTSLQRVEGLGEKAFFQLRTGVEPTFHVLDGQAVLSLTVSLDGYSEEGGAVPTNIAGIKASMVADLKALMARLQS</sequence>
<organism evidence="2 3">
    <name type="scientific">Streptomyces albipurpureus</name>
    <dbReference type="NCBI Taxonomy" id="2897419"/>
    <lineage>
        <taxon>Bacteria</taxon>
        <taxon>Bacillati</taxon>
        <taxon>Actinomycetota</taxon>
        <taxon>Actinomycetes</taxon>
        <taxon>Kitasatosporales</taxon>
        <taxon>Streptomycetaceae</taxon>
        <taxon>Streptomyces</taxon>
    </lineage>
</organism>
<keyword evidence="3" id="KW-1185">Reference proteome</keyword>
<evidence type="ECO:0000313" key="3">
    <source>
        <dbReference type="Proteomes" id="UP001431429"/>
    </source>
</evidence>
<reference evidence="2" key="1">
    <citation type="submission" date="2022-06" db="EMBL/GenBank/DDBJ databases">
        <title>Genome public.</title>
        <authorList>
            <person name="Sun Q."/>
        </authorList>
    </citation>
    <scope>NUCLEOTIDE SEQUENCE</scope>
    <source>
        <strain evidence="2">CWNU-1</strain>
    </source>
</reference>
<dbReference type="RefSeq" id="WP_250919500.1">
    <property type="nucleotide sequence ID" value="NZ_JAMQAW010000010.1"/>
</dbReference>
<dbReference type="Proteomes" id="UP001431429">
    <property type="component" value="Unassembled WGS sequence"/>
</dbReference>
<evidence type="ECO:0000313" key="2">
    <source>
        <dbReference type="EMBL" id="MCM2389160.1"/>
    </source>
</evidence>
<feature type="region of interest" description="Disordered" evidence="1">
    <location>
        <begin position="1"/>
        <end position="41"/>
    </location>
</feature>
<gene>
    <name evidence="2" type="ORF">NBG84_12785</name>
</gene>
<comment type="caution">
    <text evidence="2">The sequence shown here is derived from an EMBL/GenBank/DDBJ whole genome shotgun (WGS) entry which is preliminary data.</text>
</comment>
<proteinExistence type="predicted"/>
<name>A0ABT0UL18_9ACTN</name>